<dbReference type="Proteomes" id="UP000501747">
    <property type="component" value="Chromosome"/>
</dbReference>
<keyword evidence="1" id="KW-0808">Transferase</keyword>
<accession>A0A6G8AVU7</accession>
<dbReference type="AlphaFoldDB" id="A0A6G8AVU7"/>
<gene>
    <name evidence="1" type="ORF">G7082_12275</name>
</gene>
<proteinExistence type="predicted"/>
<evidence type="ECO:0000313" key="2">
    <source>
        <dbReference type="Proteomes" id="UP000501747"/>
    </source>
</evidence>
<dbReference type="RefSeq" id="WP_166035337.1">
    <property type="nucleotide sequence ID" value="NZ_CP049887.1"/>
</dbReference>
<dbReference type="Pfam" id="PF06042">
    <property type="entry name" value="NTP_transf_6"/>
    <property type="match status" value="1"/>
</dbReference>
<organism evidence="1 2">
    <name type="scientific">Vagococcus hydrophili</name>
    <dbReference type="NCBI Taxonomy" id="2714947"/>
    <lineage>
        <taxon>Bacteria</taxon>
        <taxon>Bacillati</taxon>
        <taxon>Bacillota</taxon>
        <taxon>Bacilli</taxon>
        <taxon>Lactobacillales</taxon>
        <taxon>Enterococcaceae</taxon>
        <taxon>Vagococcus</taxon>
    </lineage>
</organism>
<keyword evidence="2" id="KW-1185">Reference proteome</keyword>
<dbReference type="EMBL" id="CP049887">
    <property type="protein sequence ID" value="QIL49211.1"/>
    <property type="molecule type" value="Genomic_DNA"/>
</dbReference>
<dbReference type="InterPro" id="IPR009267">
    <property type="entry name" value="NTP_transf_6"/>
</dbReference>
<evidence type="ECO:0000313" key="1">
    <source>
        <dbReference type="EMBL" id="QIL49211.1"/>
    </source>
</evidence>
<dbReference type="KEGG" id="vhy:G7082_12275"/>
<dbReference type="GO" id="GO:0016740">
    <property type="term" value="F:transferase activity"/>
    <property type="evidence" value="ECO:0007669"/>
    <property type="project" value="UniProtKB-KW"/>
</dbReference>
<reference evidence="1 2" key="1">
    <citation type="submission" date="2020-03" db="EMBL/GenBank/DDBJ databases">
        <title>Vagococcus sp. nov., isolated from beetles.</title>
        <authorList>
            <person name="Hyun D.-W."/>
            <person name="Bae J.-W."/>
        </authorList>
    </citation>
    <scope>NUCLEOTIDE SEQUENCE [LARGE SCALE GENOMIC DNA]</scope>
    <source>
        <strain evidence="1 2">HDW17B</strain>
    </source>
</reference>
<dbReference type="PANTHER" id="PTHR39166:SF1">
    <property type="entry name" value="BLL1166 PROTEIN"/>
    <property type="match status" value="1"/>
</dbReference>
<sequence length="185" mass="22094">MTLDEFKQIIRDEPKLMDLLKIIEKLELKDCWLCAGTIRNYFWDYLSETKEYQLTTDVDVIFFDPTITYEETLKIEQELKNNYPNYQWELKNQVYMHSHNPNTDTYKSSLDALSKFPERCTAIGVRLKEGNIELIAPYGIDDIASFIVQPTPYFEEDSERMIAYQNRVTKKNWQEKWPQLVIKNN</sequence>
<name>A0A6G8AVU7_9ENTE</name>
<protein>
    <submittedName>
        <fullName evidence="1">Nucleotidyltransferase family protein</fullName>
    </submittedName>
</protein>
<dbReference type="PANTHER" id="PTHR39166">
    <property type="entry name" value="BLL1166 PROTEIN"/>
    <property type="match status" value="1"/>
</dbReference>